<feature type="compositionally biased region" description="Basic and acidic residues" evidence="2">
    <location>
        <begin position="422"/>
        <end position="432"/>
    </location>
</feature>
<feature type="compositionally biased region" description="Polar residues" evidence="2">
    <location>
        <begin position="172"/>
        <end position="193"/>
    </location>
</feature>
<feature type="compositionally biased region" description="Basic and acidic residues" evidence="2">
    <location>
        <begin position="614"/>
        <end position="624"/>
    </location>
</feature>
<feature type="compositionally biased region" description="Polar residues" evidence="2">
    <location>
        <begin position="247"/>
        <end position="264"/>
    </location>
</feature>
<feature type="compositionally biased region" description="Polar residues" evidence="2">
    <location>
        <begin position="601"/>
        <end position="613"/>
    </location>
</feature>
<organism evidence="3 4">
    <name type="scientific">Fonsecaea nubica</name>
    <dbReference type="NCBI Taxonomy" id="856822"/>
    <lineage>
        <taxon>Eukaryota</taxon>
        <taxon>Fungi</taxon>
        <taxon>Dikarya</taxon>
        <taxon>Ascomycota</taxon>
        <taxon>Pezizomycotina</taxon>
        <taxon>Eurotiomycetes</taxon>
        <taxon>Chaetothyriomycetidae</taxon>
        <taxon>Chaetothyriales</taxon>
        <taxon>Herpotrichiellaceae</taxon>
        <taxon>Fonsecaea</taxon>
    </lineage>
</organism>
<sequence>MNPYNQQPYGFPQHTPGPPQPQWQAPPRRQGWGDPRLPGQPQQQPQSPISPYHTAAVPASNAFGPPLPPPPPPPPSQYPPPPQFDTHQWGVRYNQTLGGQNQNQSQEPKPALPPRPSSVLGRVSPQPHQTASLQQPAPAPSQQQYPTSWNDPYHTSSTVPPPPPPRPAEYQAQIQATQHNRTGTPHQEYSFQPPSHHYDPPTTQQNAWNTQHGQSTGQPYHSTPPPPPQTSAVLDGPLVSPIEPSSGYWTTGHQPHSSTSQAPSHYNPPAGIQPPDFKPAFSQALAFGGPSDWEHYDPNAPPPDQTPTSPPSNPLYQGPISPPQIHANLPAPHQTPKPEPALPTHAVEIGVASPVTPRRDSRTQPPPVVDSVPSPPSRPVDEGPPSAGEYSGNVSARSDSLNDAGNIDSVIQAWNAPLNVRSAHDSTPRPESRTSAPRVTSPDPGLSPVSVKVVDPYADLEPEFKASLKRYAAMLRREAEAEHDNEKFEIFQSFVTKELRLRSLLYGVELKKEAAKEVKKAASLADIQALVPNAAFPPNETSRDPGRSNQSVENPSGSLAATSQGQQSHTQPPISTVPEVTPANVVQKEQPQLDIPRPADTVSSTPESSAKPTQQDRPKSKDGPRVIIPVSSQEEAYSPGGRPLMKSIEGGSEEESYSPGGRPLVTKPADGDGEAYSPGGRPIAGKANATSSMKPPPISTTIQQERNQPSMSMLSPSNDAPMVIEDYATPEPPSPSMNAPMVVTTEASHGQASPGRLPQGNGNKPVVPIKFEPPRPAYTPFRYNTGVQEEKSKTLQPADQAYSSLRNSVADSGRLMVQDTALLAPARPSSSGGKKEHEEAFIGLIRKQSMAVRQKTPGPGSVPAAIRPGSEPKFNASSRPEPPLVMRVGTPATTSMRVEQAPLDPLKAAVTALRSLLPPVADIFSPIEANPEHPKLKLIKSKIDSIPDAFSFIHDAVVEWDRTNRLVRKEQEVERQARQEESEGRIDALFNDNEIGYADIGELEAEFKLKEAERRFAEDQAELESFTSQVFVVVTEKLQKEITELMTAYTMAIDLLDIDSLAVSRCFKANDRSSAVRMTEVMSYVLALFNKIEVRHTKLAEAHVERERRRKRLELTVLYANGDVQGVKKLEKEFAVAEKMAVLHEARDRDTRANKLMDSFDRATVRGLGDNQVFTDELFGRLQEVKRALDAGALQNEKEWLYEPEGARETLSLAQNALDTVMSDSRRLLALSNEADVLLNDADYNVSVAEARVANADKPTYANLESEKAKEDTKLIEDMNVRISSVTKGPQEGISLIRELIDRIGDDPAHQERIKKALEAAKMRNANGAVNESG</sequence>
<dbReference type="GeneID" id="34592236"/>
<dbReference type="Proteomes" id="UP000185904">
    <property type="component" value="Unassembled WGS sequence"/>
</dbReference>
<feature type="region of interest" description="Disordered" evidence="2">
    <location>
        <begin position="529"/>
        <end position="782"/>
    </location>
</feature>
<feature type="compositionally biased region" description="Pro residues" evidence="2">
    <location>
        <begin position="299"/>
        <end position="313"/>
    </location>
</feature>
<accession>A0A178CJW7</accession>
<feature type="compositionally biased region" description="Polar residues" evidence="2">
    <location>
        <begin position="688"/>
        <end position="718"/>
    </location>
</feature>
<evidence type="ECO:0000256" key="2">
    <source>
        <dbReference type="SAM" id="MobiDB-lite"/>
    </source>
</evidence>
<feature type="compositionally biased region" description="Polar residues" evidence="2">
    <location>
        <begin position="149"/>
        <end position="158"/>
    </location>
</feature>
<protein>
    <submittedName>
        <fullName evidence="3">Uncharacterized protein</fullName>
    </submittedName>
</protein>
<reference evidence="3 4" key="1">
    <citation type="submission" date="2016-03" db="EMBL/GenBank/DDBJ databases">
        <title>The draft genome sequence of Fonsecaea nubica causative agent of cutaneous subcutaneous infection in human host.</title>
        <authorList>
            <person name="Costa F."/>
            <person name="Sybren D.H."/>
            <person name="Raittz R.T."/>
            <person name="Weiss V.A."/>
            <person name="Leao A.C."/>
            <person name="Gomes R."/>
            <person name="De Souza E.M."/>
            <person name="Pedrosa F.O."/>
            <person name="Steffens M.B."/>
            <person name="Bombassaro A."/>
            <person name="Tadra-Sfeir M.Z."/>
            <person name="Moreno L.F."/>
            <person name="Najafzadeh M.J."/>
            <person name="Felipe M.S."/>
            <person name="Teixeira M."/>
            <person name="Sun J."/>
            <person name="Xi L."/>
            <person name="Castro M.A."/>
            <person name="Vicente V.A."/>
        </authorList>
    </citation>
    <scope>NUCLEOTIDE SEQUENCE [LARGE SCALE GENOMIC DNA]</scope>
    <source>
        <strain evidence="3 4">CBS 269.64</strain>
    </source>
</reference>
<feature type="compositionally biased region" description="Low complexity" evidence="2">
    <location>
        <begin position="39"/>
        <end position="51"/>
    </location>
</feature>
<feature type="compositionally biased region" description="Low complexity" evidence="2">
    <location>
        <begin position="129"/>
        <end position="148"/>
    </location>
</feature>
<evidence type="ECO:0000313" key="3">
    <source>
        <dbReference type="EMBL" id="OAL30259.1"/>
    </source>
</evidence>
<feature type="compositionally biased region" description="Pro residues" evidence="2">
    <location>
        <begin position="364"/>
        <end position="378"/>
    </location>
</feature>
<feature type="compositionally biased region" description="Low complexity" evidence="2">
    <location>
        <begin position="22"/>
        <end position="32"/>
    </location>
</feature>
<proteinExistence type="predicted"/>
<dbReference type="OrthoDB" id="1883964at2759"/>
<feature type="region of interest" description="Disordered" evidence="2">
    <location>
        <begin position="420"/>
        <end position="447"/>
    </location>
</feature>
<feature type="region of interest" description="Disordered" evidence="2">
    <location>
        <begin position="854"/>
        <end position="884"/>
    </location>
</feature>
<feature type="compositionally biased region" description="Polar residues" evidence="2">
    <location>
        <begin position="93"/>
        <end position="107"/>
    </location>
</feature>
<dbReference type="EMBL" id="LVCJ01000074">
    <property type="protein sequence ID" value="OAL30259.1"/>
    <property type="molecule type" value="Genomic_DNA"/>
</dbReference>
<feature type="compositionally biased region" description="Pro residues" evidence="2">
    <location>
        <begin position="65"/>
        <end position="83"/>
    </location>
</feature>
<feature type="compositionally biased region" description="Polar residues" evidence="2">
    <location>
        <begin position="201"/>
        <end position="221"/>
    </location>
</feature>
<feature type="region of interest" description="Disordered" evidence="2">
    <location>
        <begin position="1"/>
        <end position="403"/>
    </location>
</feature>
<gene>
    <name evidence="3" type="ORF">AYO20_08833</name>
</gene>
<feature type="compositionally biased region" description="Polar residues" evidence="2">
    <location>
        <begin position="547"/>
        <end position="574"/>
    </location>
</feature>
<dbReference type="RefSeq" id="XP_022496933.1">
    <property type="nucleotide sequence ID" value="XM_022647108.1"/>
</dbReference>
<feature type="compositionally biased region" description="Polar residues" evidence="2">
    <location>
        <begin position="392"/>
        <end position="403"/>
    </location>
</feature>
<comment type="caution">
    <text evidence="3">The sequence shown here is derived from an EMBL/GenBank/DDBJ whole genome shotgun (WGS) entry which is preliminary data.</text>
</comment>
<evidence type="ECO:0000256" key="1">
    <source>
        <dbReference type="SAM" id="Coils"/>
    </source>
</evidence>
<keyword evidence="4" id="KW-1185">Reference proteome</keyword>
<feature type="coiled-coil region" evidence="1">
    <location>
        <begin position="963"/>
        <end position="1029"/>
    </location>
</feature>
<keyword evidence="1" id="KW-0175">Coiled coil</keyword>
<name>A0A178CJW7_9EURO</name>
<evidence type="ECO:0000313" key="4">
    <source>
        <dbReference type="Proteomes" id="UP000185904"/>
    </source>
</evidence>